<organism evidence="12 13">
    <name type="scientific">Phnomibacter ginsenosidimutans</name>
    <dbReference type="NCBI Taxonomy" id="2676868"/>
    <lineage>
        <taxon>Bacteria</taxon>
        <taxon>Pseudomonadati</taxon>
        <taxon>Bacteroidota</taxon>
        <taxon>Chitinophagia</taxon>
        <taxon>Chitinophagales</taxon>
        <taxon>Chitinophagaceae</taxon>
        <taxon>Phnomibacter</taxon>
    </lineage>
</organism>
<feature type="transmembrane region" description="Helical" evidence="11">
    <location>
        <begin position="68"/>
        <end position="87"/>
    </location>
</feature>
<comment type="subcellular location">
    <subcellularLocation>
        <location evidence="1 11">Cell membrane</location>
        <topology evidence="1 11">Multi-pass membrane protein</topology>
    </subcellularLocation>
</comment>
<keyword evidence="11" id="KW-0479">Metal-binding</keyword>
<keyword evidence="3" id="KW-0997">Cell inner membrane</keyword>
<keyword evidence="2 11" id="KW-1003">Cell membrane</keyword>
<dbReference type="InterPro" id="IPR003691">
    <property type="entry name" value="FluC"/>
</dbReference>
<dbReference type="AlphaFoldDB" id="A0A6I6GJH0"/>
<evidence type="ECO:0000256" key="7">
    <source>
        <dbReference type="ARBA" id="ARBA00023136"/>
    </source>
</evidence>
<keyword evidence="6 11" id="KW-0406">Ion transport</keyword>
<dbReference type="PANTHER" id="PTHR28259">
    <property type="entry name" value="FLUORIDE EXPORT PROTEIN 1-RELATED"/>
    <property type="match status" value="1"/>
</dbReference>
<dbReference type="GO" id="GO:0005886">
    <property type="term" value="C:plasma membrane"/>
    <property type="evidence" value="ECO:0007669"/>
    <property type="project" value="UniProtKB-SubCell"/>
</dbReference>
<keyword evidence="11" id="KW-0813">Transport</keyword>
<evidence type="ECO:0000313" key="13">
    <source>
        <dbReference type="Proteomes" id="UP000426027"/>
    </source>
</evidence>
<feature type="binding site" evidence="11">
    <location>
        <position position="81"/>
    </location>
    <ligand>
        <name>Na(+)</name>
        <dbReference type="ChEBI" id="CHEBI:29101"/>
        <note>structural</note>
    </ligand>
</feature>
<keyword evidence="8 11" id="KW-0407">Ion channel</keyword>
<dbReference type="GO" id="GO:0062054">
    <property type="term" value="F:fluoride channel activity"/>
    <property type="evidence" value="ECO:0007669"/>
    <property type="project" value="UniProtKB-UniRule"/>
</dbReference>
<feature type="transmembrane region" description="Helical" evidence="11">
    <location>
        <begin position="99"/>
        <end position="123"/>
    </location>
</feature>
<dbReference type="PANTHER" id="PTHR28259:SF1">
    <property type="entry name" value="FLUORIDE EXPORT PROTEIN 1-RELATED"/>
    <property type="match status" value="1"/>
</dbReference>
<evidence type="ECO:0000256" key="5">
    <source>
        <dbReference type="ARBA" id="ARBA00022989"/>
    </source>
</evidence>
<evidence type="ECO:0000256" key="10">
    <source>
        <dbReference type="ARBA" id="ARBA00035585"/>
    </source>
</evidence>
<protein>
    <recommendedName>
        <fullName evidence="11">Fluoride-specific ion channel FluC</fullName>
    </recommendedName>
</protein>
<accession>A0A6I6GJH0</accession>
<feature type="binding site" evidence="11">
    <location>
        <position position="78"/>
    </location>
    <ligand>
        <name>Na(+)</name>
        <dbReference type="ChEBI" id="CHEBI:29101"/>
        <note>structural</note>
    </ligand>
</feature>
<comment type="catalytic activity">
    <reaction evidence="10">
        <text>fluoride(in) = fluoride(out)</text>
        <dbReference type="Rhea" id="RHEA:76159"/>
        <dbReference type="ChEBI" id="CHEBI:17051"/>
    </reaction>
    <physiologicalReaction direction="left-to-right" evidence="10">
        <dbReference type="Rhea" id="RHEA:76160"/>
    </physiologicalReaction>
</comment>
<dbReference type="EMBL" id="CP046566">
    <property type="protein sequence ID" value="QGW27808.1"/>
    <property type="molecule type" value="Genomic_DNA"/>
</dbReference>
<keyword evidence="7 11" id="KW-0472">Membrane</keyword>
<dbReference type="GO" id="GO:0140114">
    <property type="term" value="P:cellular detoxification of fluoride"/>
    <property type="evidence" value="ECO:0007669"/>
    <property type="project" value="UniProtKB-UniRule"/>
</dbReference>
<evidence type="ECO:0000256" key="6">
    <source>
        <dbReference type="ARBA" id="ARBA00023065"/>
    </source>
</evidence>
<dbReference type="KEGG" id="fls:GLV81_06600"/>
<proteinExistence type="inferred from homology"/>
<reference evidence="12 13" key="1">
    <citation type="submission" date="2019-11" db="EMBL/GenBank/DDBJ databases">
        <authorList>
            <person name="Im W.T."/>
        </authorList>
    </citation>
    <scope>NUCLEOTIDE SEQUENCE [LARGE SCALE GENOMIC DNA]</scope>
    <source>
        <strain evidence="12 13">SB-02</strain>
    </source>
</reference>
<evidence type="ECO:0000313" key="12">
    <source>
        <dbReference type="EMBL" id="QGW27808.1"/>
    </source>
</evidence>
<gene>
    <name evidence="11 12" type="primary">crcB</name>
    <name evidence="11" type="synonym">fluC</name>
    <name evidence="12" type="ORF">GLV81_06600</name>
</gene>
<comment type="function">
    <text evidence="11">Fluoride-specific ion channel. Important for reducing fluoride concentration in the cell, thus reducing its toxicity.</text>
</comment>
<dbReference type="Pfam" id="PF02537">
    <property type="entry name" value="CRCB"/>
    <property type="match status" value="1"/>
</dbReference>
<evidence type="ECO:0000256" key="4">
    <source>
        <dbReference type="ARBA" id="ARBA00022692"/>
    </source>
</evidence>
<evidence type="ECO:0000256" key="1">
    <source>
        <dbReference type="ARBA" id="ARBA00004651"/>
    </source>
</evidence>
<keyword evidence="4 11" id="KW-0812">Transmembrane</keyword>
<comment type="similarity">
    <text evidence="9 11">Belongs to the fluoride channel Fluc/FEX (TC 1.A.43) family.</text>
</comment>
<dbReference type="HAMAP" id="MF_00454">
    <property type="entry name" value="FluC"/>
    <property type="match status" value="1"/>
</dbReference>
<keyword evidence="11" id="KW-0915">Sodium</keyword>
<dbReference type="GO" id="GO:0046872">
    <property type="term" value="F:metal ion binding"/>
    <property type="evidence" value="ECO:0007669"/>
    <property type="project" value="UniProtKB-KW"/>
</dbReference>
<evidence type="ECO:0000256" key="8">
    <source>
        <dbReference type="ARBA" id="ARBA00023303"/>
    </source>
</evidence>
<evidence type="ECO:0000256" key="2">
    <source>
        <dbReference type="ARBA" id="ARBA00022475"/>
    </source>
</evidence>
<feature type="transmembrane region" description="Helical" evidence="11">
    <location>
        <begin position="6"/>
        <end position="24"/>
    </location>
</feature>
<dbReference type="Proteomes" id="UP000426027">
    <property type="component" value="Chromosome"/>
</dbReference>
<name>A0A6I6GJH0_9BACT</name>
<feature type="transmembrane region" description="Helical" evidence="11">
    <location>
        <begin position="36"/>
        <end position="56"/>
    </location>
</feature>
<keyword evidence="5 11" id="KW-1133">Transmembrane helix</keyword>
<evidence type="ECO:0000256" key="11">
    <source>
        <dbReference type="HAMAP-Rule" id="MF_00454"/>
    </source>
</evidence>
<comment type="activity regulation">
    <text evidence="11">Na(+) is not transported, but it plays an essential structural role and its presence is essential for fluoride channel function.</text>
</comment>
<evidence type="ECO:0000256" key="9">
    <source>
        <dbReference type="ARBA" id="ARBA00035120"/>
    </source>
</evidence>
<keyword evidence="13" id="KW-1185">Reference proteome</keyword>
<evidence type="ECO:0000256" key="3">
    <source>
        <dbReference type="ARBA" id="ARBA00022519"/>
    </source>
</evidence>
<sequence length="125" mass="13138">MGISIYHIVLVALGGMLGSVLRFVAGTFIMQKAGSAFPWGTFAVNIIGSLFIGWVAGQAAKHPGFQAWQLLLATGFCGGFTTFSALSNESLQMIRQQQYGLLTVYIGASLILGIGAAAFGFTLSK</sequence>
<dbReference type="NCBIfam" id="TIGR00494">
    <property type="entry name" value="crcB"/>
    <property type="match status" value="1"/>
</dbReference>
<dbReference type="RefSeq" id="WP_157477921.1">
    <property type="nucleotide sequence ID" value="NZ_CP046566.1"/>
</dbReference>